<dbReference type="InterPro" id="IPR051060">
    <property type="entry name" value="Carbamoyltrans_HypF-like"/>
</dbReference>
<evidence type="ECO:0000256" key="2">
    <source>
        <dbReference type="ARBA" id="ARBA00008097"/>
    </source>
</evidence>
<dbReference type="SUPFAM" id="SSF54975">
    <property type="entry name" value="Acylphosphatase/BLUF domain-like"/>
    <property type="match status" value="1"/>
</dbReference>
<name>A0AAX1EI92_9GAMM</name>
<evidence type="ECO:0000256" key="1">
    <source>
        <dbReference type="ARBA" id="ARBA00004711"/>
    </source>
</evidence>
<comment type="pathway">
    <text evidence="1 8">Protein modification; [NiFe] hydrogenase maturation.</text>
</comment>
<feature type="domain" description="Acylphosphatase-like" evidence="10">
    <location>
        <begin position="5"/>
        <end position="90"/>
    </location>
</feature>
<proteinExistence type="inferred from homology"/>
<dbReference type="Pfam" id="PF22521">
    <property type="entry name" value="HypF_C_2"/>
    <property type="match status" value="1"/>
</dbReference>
<evidence type="ECO:0000256" key="6">
    <source>
        <dbReference type="ARBA" id="ARBA00022833"/>
    </source>
</evidence>
<comment type="similarity">
    <text evidence="2 8">Belongs to the carbamoyltransferase HypF family.</text>
</comment>
<dbReference type="AlphaFoldDB" id="A0AAX1EI92"/>
<dbReference type="PANTHER" id="PTHR42959">
    <property type="entry name" value="CARBAMOYLTRANSFERASE"/>
    <property type="match status" value="1"/>
</dbReference>
<dbReference type="SUPFAM" id="SSF55821">
    <property type="entry name" value="YrdC/RibB"/>
    <property type="match status" value="1"/>
</dbReference>
<dbReference type="GO" id="GO:0016743">
    <property type="term" value="F:carboxyl- or carbamoyltransferase activity"/>
    <property type="evidence" value="ECO:0007669"/>
    <property type="project" value="UniProtKB-UniRule"/>
</dbReference>
<comment type="catalytic activity">
    <reaction evidence="9">
        <text>an acyl phosphate + H2O = a carboxylate + phosphate + H(+)</text>
        <dbReference type="Rhea" id="RHEA:14965"/>
        <dbReference type="ChEBI" id="CHEBI:15377"/>
        <dbReference type="ChEBI" id="CHEBI:15378"/>
        <dbReference type="ChEBI" id="CHEBI:29067"/>
        <dbReference type="ChEBI" id="CHEBI:43474"/>
        <dbReference type="ChEBI" id="CHEBI:59918"/>
        <dbReference type="EC" id="3.6.1.7"/>
    </reaction>
</comment>
<feature type="domain" description="YrdC-like" evidence="11">
    <location>
        <begin position="187"/>
        <end position="385"/>
    </location>
</feature>
<dbReference type="Proteomes" id="UP000295517">
    <property type="component" value="Chromosome"/>
</dbReference>
<dbReference type="InterPro" id="IPR004421">
    <property type="entry name" value="Carbamoyltransferase_HypF"/>
</dbReference>
<dbReference type="Pfam" id="PF00708">
    <property type="entry name" value="Acylphosphatase"/>
    <property type="match status" value="1"/>
</dbReference>
<keyword evidence="5" id="KW-0863">Zinc-finger</keyword>
<dbReference type="InterPro" id="IPR011125">
    <property type="entry name" value="Znf_HypF"/>
</dbReference>
<dbReference type="InterPro" id="IPR017945">
    <property type="entry name" value="DHBP_synth_RibB-like_a/b_dom"/>
</dbReference>
<organism evidence="12 13">
    <name type="scientific">Legionella israelensis</name>
    <dbReference type="NCBI Taxonomy" id="454"/>
    <lineage>
        <taxon>Bacteria</taxon>
        <taxon>Pseudomonadati</taxon>
        <taxon>Pseudomonadota</taxon>
        <taxon>Gammaproteobacteria</taxon>
        <taxon>Legionellales</taxon>
        <taxon>Legionellaceae</taxon>
        <taxon>Legionella</taxon>
    </lineage>
</organism>
<dbReference type="InterPro" id="IPR055128">
    <property type="entry name" value="HypF_C_2"/>
</dbReference>
<keyword evidence="4" id="KW-0479">Metal-binding</keyword>
<dbReference type="Gene3D" id="3.30.110.120">
    <property type="match status" value="1"/>
</dbReference>
<reference evidence="12 13" key="1">
    <citation type="submission" date="2019-03" db="EMBL/GenBank/DDBJ databases">
        <title>Diverse conjugative elements silence natural transformation in Legionella species.</title>
        <authorList>
            <person name="Durieux I."/>
            <person name="Ginevra C."/>
            <person name="Attaiech L."/>
            <person name="Picq K."/>
            <person name="Juan P.A."/>
            <person name="Jarraud S."/>
            <person name="Charpentier X."/>
        </authorList>
    </citation>
    <scope>NUCLEOTIDE SEQUENCE [LARGE SCALE GENOMIC DNA]</scope>
    <source>
        <strain evidence="12 13">HL-0427-4011</strain>
    </source>
</reference>
<dbReference type="GO" id="GO:0003725">
    <property type="term" value="F:double-stranded RNA binding"/>
    <property type="evidence" value="ECO:0007669"/>
    <property type="project" value="InterPro"/>
</dbReference>
<keyword evidence="9" id="KW-0378">Hydrolase</keyword>
<feature type="active site" evidence="9">
    <location>
        <position position="20"/>
    </location>
</feature>
<evidence type="ECO:0000256" key="8">
    <source>
        <dbReference type="PIRNR" id="PIRNR006256"/>
    </source>
</evidence>
<keyword evidence="6" id="KW-0862">Zinc</keyword>
<dbReference type="Pfam" id="PF01300">
    <property type="entry name" value="Sua5_yciO_yrdC"/>
    <property type="match status" value="1"/>
</dbReference>
<dbReference type="Pfam" id="PF17788">
    <property type="entry name" value="HypF_C"/>
    <property type="match status" value="1"/>
</dbReference>
<dbReference type="PIRSF" id="PIRSF006256">
    <property type="entry name" value="CMPcnvr_hdrg_mat"/>
    <property type="match status" value="1"/>
</dbReference>
<dbReference type="EC" id="6.2.-.-" evidence="8"/>
<accession>A0AAX1EI92</accession>
<dbReference type="EMBL" id="CP038254">
    <property type="protein sequence ID" value="QBR84812.1"/>
    <property type="molecule type" value="Genomic_DNA"/>
</dbReference>
<dbReference type="PROSITE" id="PS51163">
    <property type="entry name" value="YRDC"/>
    <property type="match status" value="1"/>
</dbReference>
<keyword evidence="3" id="KW-0436">Ligase</keyword>
<evidence type="ECO:0000256" key="7">
    <source>
        <dbReference type="ARBA" id="ARBA00048220"/>
    </source>
</evidence>
<evidence type="ECO:0000256" key="5">
    <source>
        <dbReference type="ARBA" id="ARBA00022771"/>
    </source>
</evidence>
<dbReference type="InterPro" id="IPR001792">
    <property type="entry name" value="Acylphosphatase-like_dom"/>
</dbReference>
<dbReference type="GO" id="GO:0016874">
    <property type="term" value="F:ligase activity"/>
    <property type="evidence" value="ECO:0007669"/>
    <property type="project" value="UniProtKB-UniRule"/>
</dbReference>
<feature type="active site" evidence="9">
    <location>
        <position position="38"/>
    </location>
</feature>
<gene>
    <name evidence="12" type="primary">hypF</name>
    <name evidence="12" type="ORF">E3983_10885</name>
</gene>
<dbReference type="InterPro" id="IPR017968">
    <property type="entry name" value="Acylphosphatase_CS"/>
</dbReference>
<protein>
    <recommendedName>
        <fullName evidence="8">Carbamoyltransferase HypF</fullName>
        <ecNumber evidence="8">6.2.-.-</ecNumber>
    </recommendedName>
</protein>
<dbReference type="PROSITE" id="PS51160">
    <property type="entry name" value="ACYLPHOSPHATASE_3"/>
    <property type="match status" value="1"/>
</dbReference>
<dbReference type="Gene3D" id="3.90.870.50">
    <property type="match status" value="1"/>
</dbReference>
<dbReference type="Pfam" id="PF07503">
    <property type="entry name" value="zf-HYPF"/>
    <property type="match status" value="2"/>
</dbReference>
<dbReference type="PROSITE" id="PS00150">
    <property type="entry name" value="ACYLPHOSPHATASE_1"/>
    <property type="match status" value="1"/>
</dbReference>
<comment type="function">
    <text evidence="8">Involved in the maturation of [NiFe] hydrogenases. Along with HypE, it catalyzes the synthesis of the CN ligands of the active site iron of [NiFe]-hydrogenases. HypF functions as a carbamoyl transferase using carbamoylphosphate as a substrate and transferring the carboxamido moiety in an ATP-dependent reaction to the thiolate of the C-terminal cysteine of HypE yielding a protein-S-carboxamide.</text>
</comment>
<evidence type="ECO:0000256" key="3">
    <source>
        <dbReference type="ARBA" id="ARBA00022598"/>
    </source>
</evidence>
<dbReference type="GO" id="GO:0003998">
    <property type="term" value="F:acylphosphatase activity"/>
    <property type="evidence" value="ECO:0007669"/>
    <property type="project" value="UniProtKB-EC"/>
</dbReference>
<dbReference type="Gene3D" id="3.30.420.360">
    <property type="match status" value="1"/>
</dbReference>
<evidence type="ECO:0000256" key="9">
    <source>
        <dbReference type="PROSITE-ProRule" id="PRU00520"/>
    </source>
</evidence>
<sequence length="745" mass="81944">MNLKRQQITIQGVVQGVGFRPHVYRTAIRLNLTGWVKNNNHGVIIEIQGSSTDQFLSKLKESLPPLARIDAIQCQKIPLIQNEKHFQIKSSEGESSNTIISPDIGICQDCLKELFDPKSRYYLYPFLNCTQCGPRLTVTRQLPYDRAQTSMDTFSLCSACEKDYSDPINRRYHAQPTACSLCGPQLSTSIKAMAKAIQQGKILAVKGLGGYQLICDAWNKASISTLRARKKRAAKPFAILVPNLKSAEQIVSISPLGRELLTCQTRPIVLLNKLMDCMPEDLAPGLNQLGIMLPTTPIHYLLFHAIMGFPRGLEWLDKPDSTMLVVTSANVGGNPLLIDDTQAEEALASIADLTISYNRNIVTRVDDSVIKLINHSPAFIRRARGYVPQAIKLPFTIPTTLALGGHLKNTFCITRKDEAFVSQYIGSLSNKDTIEFFHESLEHLQDFLNIKPEQVACDLHPDFYTTQLAETYDCPMINVQHHHAHLASVAAEHHIIHPALGLALDGYGYGTQGGSWGGELMLLDNACFERLGSFYPLTMPGGDGVAKEPWRMGASVLHELGLNEEISARFGNMTQAKYLSDLLVSQCSLPATSSCGRYFDAASALLGVTHVSNYEGHAAQLLESLVTEPEVISNGWNIENGHFNLLPTFAELLELDPVTGSNRFHGTLVAGLSEWILIWVKNTGLRTVLLSGGCFLNQRLTEGLIQALCQRGLSVYLPKQLPANDGGISLGQAWVAGVANCGKKR</sequence>
<dbReference type="NCBIfam" id="TIGR00143">
    <property type="entry name" value="hypF"/>
    <property type="match status" value="1"/>
</dbReference>
<evidence type="ECO:0000259" key="10">
    <source>
        <dbReference type="PROSITE" id="PS51160"/>
    </source>
</evidence>
<dbReference type="GO" id="GO:0008270">
    <property type="term" value="F:zinc ion binding"/>
    <property type="evidence" value="ECO:0007669"/>
    <property type="project" value="UniProtKB-KW"/>
</dbReference>
<evidence type="ECO:0000259" key="11">
    <source>
        <dbReference type="PROSITE" id="PS51163"/>
    </source>
</evidence>
<evidence type="ECO:0000313" key="13">
    <source>
        <dbReference type="Proteomes" id="UP000295517"/>
    </source>
</evidence>
<dbReference type="RefSeq" id="WP_135060982.1">
    <property type="nucleotide sequence ID" value="NZ_CP038254.1"/>
</dbReference>
<evidence type="ECO:0000256" key="4">
    <source>
        <dbReference type="ARBA" id="ARBA00022723"/>
    </source>
</evidence>
<dbReference type="GO" id="GO:0051604">
    <property type="term" value="P:protein maturation"/>
    <property type="evidence" value="ECO:0007669"/>
    <property type="project" value="TreeGrafter"/>
</dbReference>
<dbReference type="InterPro" id="IPR041440">
    <property type="entry name" value="HypF_C"/>
</dbReference>
<evidence type="ECO:0000313" key="12">
    <source>
        <dbReference type="EMBL" id="QBR84812.1"/>
    </source>
</evidence>
<dbReference type="InterPro" id="IPR036046">
    <property type="entry name" value="Acylphosphatase-like_dom_sf"/>
</dbReference>
<dbReference type="InterPro" id="IPR006070">
    <property type="entry name" value="Sua5-like_dom"/>
</dbReference>
<comment type="catalytic activity">
    <reaction evidence="7 8">
        <text>C-terminal L-cysteinyl-[HypE protein] + carbamoyl phosphate + ATP + H2O = C-terminal S-carboxamide-L-cysteinyl-[HypE protein] + AMP + phosphate + diphosphate + H(+)</text>
        <dbReference type="Rhea" id="RHEA:55636"/>
        <dbReference type="Rhea" id="RHEA-COMP:14247"/>
        <dbReference type="Rhea" id="RHEA-COMP:14392"/>
        <dbReference type="ChEBI" id="CHEBI:15377"/>
        <dbReference type="ChEBI" id="CHEBI:15378"/>
        <dbReference type="ChEBI" id="CHEBI:30616"/>
        <dbReference type="ChEBI" id="CHEBI:33019"/>
        <dbReference type="ChEBI" id="CHEBI:43474"/>
        <dbReference type="ChEBI" id="CHEBI:58228"/>
        <dbReference type="ChEBI" id="CHEBI:76913"/>
        <dbReference type="ChEBI" id="CHEBI:139126"/>
        <dbReference type="ChEBI" id="CHEBI:456215"/>
    </reaction>
</comment>
<dbReference type="PANTHER" id="PTHR42959:SF1">
    <property type="entry name" value="CARBAMOYLTRANSFERASE HYPF"/>
    <property type="match status" value="1"/>
</dbReference>
<dbReference type="Gene3D" id="3.30.420.40">
    <property type="match status" value="1"/>
</dbReference>